<sequence length="46" mass="4978">MSETVICSSRATVMLYDDGNKRWLPAGTGPQAWPQLLLEPNSGKSA</sequence>
<name>A0A2J8PYQ2_PANTR</name>
<organism evidence="1 2">
    <name type="scientific">Pan troglodytes</name>
    <name type="common">Chimpanzee</name>
    <dbReference type="NCBI Taxonomy" id="9598"/>
    <lineage>
        <taxon>Eukaryota</taxon>
        <taxon>Metazoa</taxon>
        <taxon>Chordata</taxon>
        <taxon>Craniata</taxon>
        <taxon>Vertebrata</taxon>
        <taxon>Euteleostomi</taxon>
        <taxon>Mammalia</taxon>
        <taxon>Eutheria</taxon>
        <taxon>Euarchontoglires</taxon>
        <taxon>Primates</taxon>
        <taxon>Haplorrhini</taxon>
        <taxon>Catarrhini</taxon>
        <taxon>Hominidae</taxon>
        <taxon>Pan</taxon>
    </lineage>
</organism>
<gene>
    <name evidence="1" type="ORF">CK820_G0049446</name>
</gene>
<dbReference type="SMR" id="A0A2J8PYQ2"/>
<feature type="non-terminal residue" evidence="1">
    <location>
        <position position="46"/>
    </location>
</feature>
<dbReference type="InterPro" id="IPR011993">
    <property type="entry name" value="PH-like_dom_sf"/>
</dbReference>
<proteinExistence type="predicted"/>
<comment type="caution">
    <text evidence="1">The sequence shown here is derived from an EMBL/GenBank/DDBJ whole genome shotgun (WGS) entry which is preliminary data.</text>
</comment>
<dbReference type="Proteomes" id="UP000236370">
    <property type="component" value="Unassembled WGS sequence"/>
</dbReference>
<dbReference type="AlphaFoldDB" id="A0A2J8PYQ2"/>
<dbReference type="SUPFAM" id="SSF50729">
    <property type="entry name" value="PH domain-like"/>
    <property type="match status" value="1"/>
</dbReference>
<evidence type="ECO:0000313" key="2">
    <source>
        <dbReference type="Proteomes" id="UP000236370"/>
    </source>
</evidence>
<accession>A0A2J8PYQ2</accession>
<evidence type="ECO:0000313" key="1">
    <source>
        <dbReference type="EMBL" id="PNI89143.1"/>
    </source>
</evidence>
<protein>
    <submittedName>
        <fullName evidence="1">VASP isoform 3</fullName>
    </submittedName>
</protein>
<reference evidence="1 2" key="1">
    <citation type="submission" date="2017-12" db="EMBL/GenBank/DDBJ databases">
        <title>High-resolution comparative analysis of great ape genomes.</title>
        <authorList>
            <person name="Pollen A."/>
            <person name="Hastie A."/>
            <person name="Hormozdiari F."/>
            <person name="Dougherty M."/>
            <person name="Liu R."/>
            <person name="Chaisson M."/>
            <person name="Hoppe E."/>
            <person name="Hill C."/>
            <person name="Pang A."/>
            <person name="Hillier L."/>
            <person name="Baker C."/>
            <person name="Armstrong J."/>
            <person name="Shendure J."/>
            <person name="Paten B."/>
            <person name="Wilson R."/>
            <person name="Chao H."/>
            <person name="Schneider V."/>
            <person name="Ventura M."/>
            <person name="Kronenberg Z."/>
            <person name="Murali S."/>
            <person name="Gordon D."/>
            <person name="Cantsilieris S."/>
            <person name="Munson K."/>
            <person name="Nelson B."/>
            <person name="Raja A."/>
            <person name="Underwood J."/>
            <person name="Diekhans M."/>
            <person name="Fiddes I."/>
            <person name="Haussler D."/>
            <person name="Eichler E."/>
        </authorList>
    </citation>
    <scope>NUCLEOTIDE SEQUENCE [LARGE SCALE GENOMIC DNA]</scope>
    <source>
        <strain evidence="1">Yerkes chimp pedigree #C0471</strain>
    </source>
</reference>
<dbReference type="EMBL" id="NBAG03000106">
    <property type="protein sequence ID" value="PNI89143.1"/>
    <property type="molecule type" value="Genomic_DNA"/>
</dbReference>
<dbReference type="Gene3D" id="2.30.29.30">
    <property type="entry name" value="Pleckstrin-homology domain (PH domain)/Phosphotyrosine-binding domain (PTB)"/>
    <property type="match status" value="1"/>
</dbReference>